<dbReference type="CDD" id="cd10225">
    <property type="entry name" value="ASKHA_NBD_MreB-like"/>
    <property type="match status" value="1"/>
</dbReference>
<accession>A0A1H6TEK2</accession>
<dbReference type="HAMAP" id="MF_02207">
    <property type="entry name" value="MreB"/>
    <property type="match status" value="1"/>
</dbReference>
<evidence type="ECO:0000256" key="3">
    <source>
        <dbReference type="ARBA" id="ARBA00022840"/>
    </source>
</evidence>
<dbReference type="GO" id="GO:0008360">
    <property type="term" value="P:regulation of cell shape"/>
    <property type="evidence" value="ECO:0007669"/>
    <property type="project" value="UniProtKB-UniRule"/>
</dbReference>
<dbReference type="Gene3D" id="3.30.420.40">
    <property type="match status" value="2"/>
</dbReference>
<dbReference type="GO" id="GO:0005524">
    <property type="term" value="F:ATP binding"/>
    <property type="evidence" value="ECO:0007669"/>
    <property type="project" value="UniProtKB-KW"/>
</dbReference>
<dbReference type="GO" id="GO:0000902">
    <property type="term" value="P:cell morphogenesis"/>
    <property type="evidence" value="ECO:0007669"/>
    <property type="project" value="InterPro"/>
</dbReference>
<dbReference type="EMBL" id="FNYH01000010">
    <property type="protein sequence ID" value="SEI78543.1"/>
    <property type="molecule type" value="Genomic_DNA"/>
</dbReference>
<evidence type="ECO:0000256" key="4">
    <source>
        <dbReference type="ARBA" id="ARBA00022960"/>
    </source>
</evidence>
<evidence type="ECO:0000256" key="6">
    <source>
        <dbReference type="ARBA" id="ARBA00067319"/>
    </source>
</evidence>
<dbReference type="PANTHER" id="PTHR42749:SF1">
    <property type="entry name" value="CELL SHAPE-DETERMINING PROTEIN MREB"/>
    <property type="match status" value="1"/>
</dbReference>
<dbReference type="PRINTS" id="PR01652">
    <property type="entry name" value="SHAPEPROTEIN"/>
</dbReference>
<proteinExistence type="inferred from homology"/>
<dbReference type="InterPro" id="IPR004753">
    <property type="entry name" value="MreB"/>
</dbReference>
<dbReference type="FunFam" id="3.30.420.40:FF:000016">
    <property type="entry name" value="Rod shape-determining protein mreB"/>
    <property type="match status" value="1"/>
</dbReference>
<dbReference type="PANTHER" id="PTHR42749">
    <property type="entry name" value="CELL SHAPE-DETERMINING PROTEIN MREB"/>
    <property type="match status" value="1"/>
</dbReference>
<keyword evidence="9" id="KW-1185">Reference proteome</keyword>
<protein>
    <recommendedName>
        <fullName evidence="6 7">Cell shape-determining protein MreB</fullName>
    </recommendedName>
</protein>
<dbReference type="AlphaFoldDB" id="A0A1H6TEK2"/>
<feature type="binding site" evidence="7">
    <location>
        <begin position="39"/>
        <end position="41"/>
    </location>
    <ligand>
        <name>ATP</name>
        <dbReference type="ChEBI" id="CHEBI:30616"/>
    </ligand>
</feature>
<sequence length="365" mass="39432">MALLEFAQHRAYLYLGEIKSMFKRLRGLFSSDLSIDLGTANTLIYVRGRGIVLDEPSVVAIRHHGNQRSVAAVGLDAKRMLGRTPGNITAIRPMKDGVIADFHVTEKMLQHFINKVHENNIFTPSPRVLVCVPCMSTQVERRAIKESAMGAGAREVFLIEEPMAAAIGAGLPVEEAQGSMVVDIGGGTTEIAIISLNGVVYSESVRVGGDRFDEAIVAYVRRHYGSLIGDATAERIKQEIGCAHKDSEMREIDVRGRNLAEGIPRSFTLNSNEILDALQEPLSSIVQAVKSALEQSPPELASDIAERGLVLTGGGALLRDIDKLIAEETGLPVVIAEEPLTCVARGGGKALEMIDQHTFDLLATD</sequence>
<gene>
    <name evidence="7" type="primary">mreB</name>
    <name evidence="8" type="ORF">SAMN05421831_11045</name>
</gene>
<dbReference type="Proteomes" id="UP000242999">
    <property type="component" value="Unassembled WGS sequence"/>
</dbReference>
<organism evidence="8 9">
    <name type="scientific">Allopseudospirillum japonicum</name>
    <dbReference type="NCBI Taxonomy" id="64971"/>
    <lineage>
        <taxon>Bacteria</taxon>
        <taxon>Pseudomonadati</taxon>
        <taxon>Pseudomonadota</taxon>
        <taxon>Gammaproteobacteria</taxon>
        <taxon>Oceanospirillales</taxon>
        <taxon>Oceanospirillaceae</taxon>
        <taxon>Allopseudospirillum</taxon>
    </lineage>
</organism>
<evidence type="ECO:0000313" key="9">
    <source>
        <dbReference type="Proteomes" id="UP000242999"/>
    </source>
</evidence>
<dbReference type="FunFam" id="3.30.420.40:FF:000014">
    <property type="entry name" value="Rod shape-determining protein MreB"/>
    <property type="match status" value="1"/>
</dbReference>
<keyword evidence="3 7" id="KW-0067">ATP-binding</keyword>
<evidence type="ECO:0000256" key="1">
    <source>
        <dbReference type="ARBA" id="ARBA00022490"/>
    </source>
</evidence>
<feature type="binding site" evidence="7">
    <location>
        <begin position="186"/>
        <end position="188"/>
    </location>
    <ligand>
        <name>ATP</name>
        <dbReference type="ChEBI" id="CHEBI:30616"/>
    </ligand>
</feature>
<evidence type="ECO:0000256" key="7">
    <source>
        <dbReference type="HAMAP-Rule" id="MF_02207"/>
    </source>
</evidence>
<name>A0A1H6TEK2_9GAMM</name>
<comment type="function">
    <text evidence="7">Forms membrane-associated dynamic filaments that are essential for cell shape determination. Acts by regulating cell wall synthesis and cell elongation, and thus cell shape. A feedback loop between cell geometry and MreB localization may maintain elongated cell shape by targeting cell wall growth to regions of negative cell wall curvature.</text>
</comment>
<evidence type="ECO:0000256" key="5">
    <source>
        <dbReference type="ARBA" id="ARBA00023458"/>
    </source>
</evidence>
<dbReference type="SUPFAM" id="SSF53067">
    <property type="entry name" value="Actin-like ATPase domain"/>
    <property type="match status" value="2"/>
</dbReference>
<evidence type="ECO:0000313" key="8">
    <source>
        <dbReference type="EMBL" id="SEI78543.1"/>
    </source>
</evidence>
<keyword evidence="1 7" id="KW-0963">Cytoplasm</keyword>
<reference evidence="9" key="1">
    <citation type="submission" date="2016-10" db="EMBL/GenBank/DDBJ databases">
        <authorList>
            <person name="Varghese N."/>
            <person name="Submissions S."/>
        </authorList>
    </citation>
    <scope>NUCLEOTIDE SEQUENCE [LARGE SCALE GENOMIC DNA]</scope>
    <source>
        <strain evidence="9">DSM 7165</strain>
    </source>
</reference>
<dbReference type="Pfam" id="PF06723">
    <property type="entry name" value="MreB_Mbl"/>
    <property type="match status" value="1"/>
</dbReference>
<evidence type="ECO:0000256" key="2">
    <source>
        <dbReference type="ARBA" id="ARBA00022741"/>
    </source>
</evidence>
<dbReference type="STRING" id="64971.SAMN05421831_11045"/>
<keyword evidence="4 7" id="KW-0133">Cell shape</keyword>
<feature type="binding site" evidence="7">
    <location>
        <begin position="234"/>
        <end position="237"/>
    </location>
    <ligand>
        <name>ATP</name>
        <dbReference type="ChEBI" id="CHEBI:30616"/>
    </ligand>
</feature>
<dbReference type="GO" id="GO:0005737">
    <property type="term" value="C:cytoplasm"/>
    <property type="evidence" value="ECO:0007669"/>
    <property type="project" value="UniProtKB-SubCell"/>
</dbReference>
<feature type="binding site" evidence="7">
    <location>
        <begin position="314"/>
        <end position="317"/>
    </location>
    <ligand>
        <name>ATP</name>
        <dbReference type="ChEBI" id="CHEBI:30616"/>
    </ligand>
</feature>
<dbReference type="NCBIfam" id="NF010539">
    <property type="entry name" value="PRK13927.1"/>
    <property type="match status" value="1"/>
</dbReference>
<dbReference type="InterPro" id="IPR043129">
    <property type="entry name" value="ATPase_NBD"/>
</dbReference>
<comment type="subcellular location">
    <subcellularLocation>
        <location evidence="7">Cytoplasm</location>
    </subcellularLocation>
    <text evidence="7">Membrane-associated.</text>
</comment>
<comment type="similarity">
    <text evidence="5 7">Belongs to the FtsA/MreB family.</text>
</comment>
<dbReference type="NCBIfam" id="TIGR00904">
    <property type="entry name" value="mreB"/>
    <property type="match status" value="1"/>
</dbReference>
<dbReference type="InterPro" id="IPR056546">
    <property type="entry name" value="MreB_MamK-like"/>
</dbReference>
<keyword evidence="2 7" id="KW-0547">Nucleotide-binding</keyword>
<comment type="subunit">
    <text evidence="7">Forms polymers.</text>
</comment>